<feature type="transmembrane region" description="Helical" evidence="1">
    <location>
        <begin position="12"/>
        <end position="29"/>
    </location>
</feature>
<evidence type="ECO:0000256" key="1">
    <source>
        <dbReference type="SAM" id="Phobius"/>
    </source>
</evidence>
<dbReference type="Proteomes" id="UP000316225">
    <property type="component" value="Unassembled WGS sequence"/>
</dbReference>
<keyword evidence="1" id="KW-0812">Transmembrane</keyword>
<feature type="transmembrane region" description="Helical" evidence="1">
    <location>
        <begin position="61"/>
        <end position="88"/>
    </location>
</feature>
<proteinExistence type="predicted"/>
<comment type="caution">
    <text evidence="2">The sequence shown here is derived from an EMBL/GenBank/DDBJ whole genome shotgun (WGS) entry which is preliminary data.</text>
</comment>
<name>A0A562P0M1_9RHOB</name>
<evidence type="ECO:0000313" key="2">
    <source>
        <dbReference type="EMBL" id="TWI38042.1"/>
    </source>
</evidence>
<accession>A0A562P0M1</accession>
<reference evidence="2 3" key="1">
    <citation type="journal article" date="2015" name="Stand. Genomic Sci.">
        <title>Genomic Encyclopedia of Bacterial and Archaeal Type Strains, Phase III: the genomes of soil and plant-associated and newly described type strains.</title>
        <authorList>
            <person name="Whitman W.B."/>
            <person name="Woyke T."/>
            <person name="Klenk H.P."/>
            <person name="Zhou Y."/>
            <person name="Lilburn T.G."/>
            <person name="Beck B.J."/>
            <person name="De Vos P."/>
            <person name="Vandamme P."/>
            <person name="Eisen J.A."/>
            <person name="Garrity G."/>
            <person name="Hugenholtz P."/>
            <person name="Kyrpides N.C."/>
        </authorList>
    </citation>
    <scope>NUCLEOTIDE SEQUENCE [LARGE SCALE GENOMIC DNA]</scope>
    <source>
        <strain evidence="2 3">CGMCC 1.5364</strain>
    </source>
</reference>
<feature type="transmembrane region" description="Helical" evidence="1">
    <location>
        <begin position="140"/>
        <end position="158"/>
    </location>
</feature>
<dbReference type="AlphaFoldDB" id="A0A562P0M1"/>
<dbReference type="RefSeq" id="WP_145395824.1">
    <property type="nucleotide sequence ID" value="NZ_VLKU01000001.1"/>
</dbReference>
<keyword evidence="1" id="KW-1133">Transmembrane helix</keyword>
<dbReference type="EMBL" id="VLKU01000001">
    <property type="protein sequence ID" value="TWI38042.1"/>
    <property type="molecule type" value="Genomic_DNA"/>
</dbReference>
<keyword evidence="3" id="KW-1185">Reference proteome</keyword>
<organism evidence="2 3">
    <name type="scientific">Paracoccus sulfuroxidans</name>
    <dbReference type="NCBI Taxonomy" id="384678"/>
    <lineage>
        <taxon>Bacteria</taxon>
        <taxon>Pseudomonadati</taxon>
        <taxon>Pseudomonadota</taxon>
        <taxon>Alphaproteobacteria</taxon>
        <taxon>Rhodobacterales</taxon>
        <taxon>Paracoccaceae</taxon>
        <taxon>Paracoccus</taxon>
    </lineage>
</organism>
<sequence length="174" mass="19729">MIEAVRGRRLRGQLIYIVLMMIFLFWRLLPLSPGQIIWPGPDLALCLTFAWVLRRPDDVPVLIIAALFFIEDIVLLRPLGLFTALVVMATEAARVREPRWRELSFVIEWLRVALLIAMLMLANRILLIVFVLPAPPLGQMILQFLATAAAYPIVVALARWPLGVKRALPVDGDR</sequence>
<evidence type="ECO:0000313" key="3">
    <source>
        <dbReference type="Proteomes" id="UP000316225"/>
    </source>
</evidence>
<keyword evidence="1" id="KW-0472">Membrane</keyword>
<protein>
    <submittedName>
        <fullName evidence="2">Rod shape-determining protein MreD</fullName>
    </submittedName>
</protein>
<feature type="transmembrane region" description="Helical" evidence="1">
    <location>
        <begin position="109"/>
        <end position="134"/>
    </location>
</feature>
<gene>
    <name evidence="2" type="ORF">IQ24_00176</name>
</gene>
<dbReference type="OrthoDB" id="7629477at2"/>